<proteinExistence type="predicted"/>
<organism evidence="1 2">
    <name type="scientific">Caloramator australicus RC3</name>
    <dbReference type="NCBI Taxonomy" id="857293"/>
    <lineage>
        <taxon>Bacteria</taxon>
        <taxon>Bacillati</taxon>
        <taxon>Bacillota</taxon>
        <taxon>Clostridia</taxon>
        <taxon>Eubacteriales</taxon>
        <taxon>Clostridiaceae</taxon>
        <taxon>Caloramator</taxon>
    </lineage>
</organism>
<dbReference type="RefSeq" id="WP_008908353.1">
    <property type="nucleotide sequence ID" value="NZ_CAKP01000051.1"/>
</dbReference>
<evidence type="ECO:0000313" key="1">
    <source>
        <dbReference type="EMBL" id="CCJ33079.1"/>
    </source>
</evidence>
<dbReference type="InterPro" id="IPR036249">
    <property type="entry name" value="Thioredoxin-like_sf"/>
</dbReference>
<accession>I7K693</accession>
<evidence type="ECO:0008006" key="3">
    <source>
        <dbReference type="Google" id="ProtNLM"/>
    </source>
</evidence>
<dbReference type="EMBL" id="CAKP01000051">
    <property type="protein sequence ID" value="CCJ33079.1"/>
    <property type="molecule type" value="Genomic_DNA"/>
</dbReference>
<keyword evidence="2" id="KW-1185">Reference proteome</keyword>
<dbReference type="Pfam" id="PF14595">
    <property type="entry name" value="Thioredoxin_9"/>
    <property type="match status" value="1"/>
</dbReference>
<dbReference type="Gene3D" id="3.40.30.10">
    <property type="entry name" value="Glutaredoxin"/>
    <property type="match status" value="1"/>
</dbReference>
<dbReference type="OrthoDB" id="6120799at2"/>
<dbReference type="Proteomes" id="UP000007652">
    <property type="component" value="Unassembled WGS sequence"/>
</dbReference>
<evidence type="ECO:0000313" key="2">
    <source>
        <dbReference type="Proteomes" id="UP000007652"/>
    </source>
</evidence>
<dbReference type="STRING" id="857293.CAAU_0995"/>
<dbReference type="SUPFAM" id="SSF52833">
    <property type="entry name" value="Thioredoxin-like"/>
    <property type="match status" value="1"/>
</dbReference>
<dbReference type="AlphaFoldDB" id="I7K693"/>
<reference evidence="1 2" key="1">
    <citation type="journal article" date="2011" name="J. Bacteriol.">
        <title>Draft genome sequence of Caloramator australicus strain RC3T, a thermoanaerobe from the Great Artesian Basin of Australia.</title>
        <authorList>
            <person name="Ogg C.D."/>
            <person name="Patel B.K.C."/>
        </authorList>
    </citation>
    <scope>NUCLEOTIDE SEQUENCE [LARGE SCALE GENOMIC DNA]</scope>
    <source>
        <strain evidence="1 2">RC3</strain>
    </source>
</reference>
<name>I7K693_9CLOT</name>
<comment type="caution">
    <text evidence="1">The sequence shown here is derived from an EMBL/GenBank/DDBJ whole genome shotgun (WGS) entry which is preliminary data.</text>
</comment>
<protein>
    <recommendedName>
        <fullName evidence="3">Thioredoxin</fullName>
    </recommendedName>
</protein>
<gene>
    <name evidence="1" type="ORF">CAAU_0995</name>
</gene>
<sequence length="165" mass="19736">MDLTKALSFEEYLNDLTEEQKNVYFNFYNNIFLDEDNITFIEKIQETVNLIVFSEGYCPDCLVTLPILKRIMEINKKINGYLFKRNGNEKMLLDMVGEARIPTILLFDKDFQPRSFYIEFPKEFKEKLTDLKDDEKKQYILKFREGKYVKLIEKEIIELLKDLAS</sequence>
<dbReference type="eggNOG" id="COG0526">
    <property type="taxonomic scope" value="Bacteria"/>
</dbReference>